<dbReference type="OrthoDB" id="10560548at2759"/>
<feature type="compositionally biased region" description="Low complexity" evidence="1">
    <location>
        <begin position="713"/>
        <end position="729"/>
    </location>
</feature>
<evidence type="ECO:0000313" key="4">
    <source>
        <dbReference type="Proteomes" id="UP000751190"/>
    </source>
</evidence>
<feature type="region of interest" description="Disordered" evidence="1">
    <location>
        <begin position="56"/>
        <end position="128"/>
    </location>
</feature>
<dbReference type="Proteomes" id="UP000751190">
    <property type="component" value="Unassembled WGS sequence"/>
</dbReference>
<protein>
    <submittedName>
        <fullName evidence="3">Uncharacterized protein</fullName>
    </submittedName>
</protein>
<keyword evidence="2" id="KW-1133">Transmembrane helix</keyword>
<evidence type="ECO:0000313" key="3">
    <source>
        <dbReference type="EMBL" id="KAG8465038.1"/>
    </source>
</evidence>
<organism evidence="3 4">
    <name type="scientific">Diacronema lutheri</name>
    <name type="common">Unicellular marine alga</name>
    <name type="synonym">Monochrysis lutheri</name>
    <dbReference type="NCBI Taxonomy" id="2081491"/>
    <lineage>
        <taxon>Eukaryota</taxon>
        <taxon>Haptista</taxon>
        <taxon>Haptophyta</taxon>
        <taxon>Pavlovophyceae</taxon>
        <taxon>Pavlovales</taxon>
        <taxon>Pavlovaceae</taxon>
        <taxon>Diacronema</taxon>
    </lineage>
</organism>
<feature type="compositionally biased region" description="Low complexity" evidence="1">
    <location>
        <begin position="67"/>
        <end position="76"/>
    </location>
</feature>
<dbReference type="EMBL" id="JAGTXO010000011">
    <property type="protein sequence ID" value="KAG8465038.1"/>
    <property type="molecule type" value="Genomic_DNA"/>
</dbReference>
<evidence type="ECO:0000256" key="1">
    <source>
        <dbReference type="SAM" id="MobiDB-lite"/>
    </source>
</evidence>
<keyword evidence="2" id="KW-0812">Transmembrane</keyword>
<gene>
    <name evidence="3" type="ORF">KFE25_012401</name>
</gene>
<feature type="compositionally biased region" description="Low complexity" evidence="1">
    <location>
        <begin position="113"/>
        <end position="128"/>
    </location>
</feature>
<feature type="transmembrane region" description="Helical" evidence="2">
    <location>
        <begin position="24"/>
        <end position="47"/>
    </location>
</feature>
<dbReference type="AlphaFoldDB" id="A0A8J6CEX3"/>
<name>A0A8J6CEX3_DIALT</name>
<keyword evidence="2" id="KW-0472">Membrane</keyword>
<sequence>MAGLEQEDDRPAASRCRASALGQAVALAICLAVALIALQLGSVGAYVRSVLPTEARPAAPDRGAGTSAAASASASSEPRALPPARTVETASRTSAAPMHSRARAPGASRPDDGGAPVPAAADAADAADGTAIRAPSALSDEEVAAEFASASFIRRETDAYERKCHAYRQRWRELVLAPNFARLRRVLVIDVTTPHWNGLGNSMDRWLNLLRLGHADGRATFLRMDPCSPPLPTAHAAADAAAGEPGERARRASARGCRFDLGAHFEADGGWSWRWDATAAERVRAAMEAGARDGDAARAWPARHLQYRCLRQSWTCLNGSILDGATGRTLVPWMEEMKNASVASTLFALFADADRAAAREGARRAAGVAHLAAQLQPASVVVLEILNEQTSLQQEVMHENVRARAPLYRRGGMGMCERHALTRPRAALRRALLPALRALEGADVAVTMHVRTGYADWQKYAPDRIRAAQLRLPKRTRAEAAGGEPVGRYVPPSHGSHWAEVERLLLDCEEAKAAASAVSTTFPPFCFVYKMGPPPFISRRSVNAADAARCALASAQPVDALVPPAAALAAARAVMRALPPTDTLPARRGPLAGTAACAAMHARRLLGRFEPWMSEYLTSKAFMSAPAEQRAGLSARAEHARAALDAAVRDASADARWRLIVLGDAPAVHALLTAAPYLRGRAVSLEFAAGSGGLGHTVFDSSCRVTAGGSVAGESGAAARGGDAASADSGGRRGGVSGARASRRQDGGTEARPAADSPPCVRGSDPRGAWSRSIADLYLGGLGSKMVRLLFSSYPGAVTMRSVLIAGGTQLYADYNQLSSHRDRPPANATAFAVLGATGPYDDGI</sequence>
<reference evidence="3" key="1">
    <citation type="submission" date="2021-05" db="EMBL/GenBank/DDBJ databases">
        <title>The genome of the haptophyte Pavlova lutheri (Diacronema luteri, Pavlovales) - a model for lipid biosynthesis in eukaryotic algae.</title>
        <authorList>
            <person name="Hulatt C.J."/>
            <person name="Posewitz M.C."/>
        </authorList>
    </citation>
    <scope>NUCLEOTIDE SEQUENCE</scope>
    <source>
        <strain evidence="3">NIVA-4/92</strain>
    </source>
</reference>
<feature type="region of interest" description="Disordered" evidence="1">
    <location>
        <begin position="713"/>
        <end position="767"/>
    </location>
</feature>
<accession>A0A8J6CEX3</accession>
<keyword evidence="4" id="KW-1185">Reference proteome</keyword>
<proteinExistence type="predicted"/>
<comment type="caution">
    <text evidence="3">The sequence shown here is derived from an EMBL/GenBank/DDBJ whole genome shotgun (WGS) entry which is preliminary data.</text>
</comment>
<evidence type="ECO:0000256" key="2">
    <source>
        <dbReference type="SAM" id="Phobius"/>
    </source>
</evidence>